<dbReference type="OrthoDB" id="9425759at2759"/>
<feature type="region of interest" description="Disordered" evidence="1">
    <location>
        <begin position="118"/>
        <end position="141"/>
    </location>
</feature>
<proteinExistence type="predicted"/>
<dbReference type="AlphaFoldDB" id="A0A8T1S5E9"/>
<dbReference type="EMBL" id="JAHGAV010000675">
    <property type="protein sequence ID" value="KAG6924048.1"/>
    <property type="molecule type" value="Genomic_DNA"/>
</dbReference>
<gene>
    <name evidence="2" type="ORF">G0U57_018440</name>
</gene>
<evidence type="ECO:0000313" key="3">
    <source>
        <dbReference type="Proteomes" id="UP000765507"/>
    </source>
</evidence>
<keyword evidence="3" id="KW-1185">Reference proteome</keyword>
<reference evidence="2 3" key="1">
    <citation type="journal article" date="2020" name="G3 (Bethesda)">
        <title>Draft Genome of the Common Snapping Turtle, Chelydra serpentina, a Model for Phenotypic Plasticity in Reptiles.</title>
        <authorList>
            <person name="Das D."/>
            <person name="Singh S.K."/>
            <person name="Bierstedt J."/>
            <person name="Erickson A."/>
            <person name="Galli G.L.J."/>
            <person name="Crossley D.A. 2nd"/>
            <person name="Rhen T."/>
        </authorList>
    </citation>
    <scope>NUCLEOTIDE SEQUENCE [LARGE SCALE GENOMIC DNA]</scope>
    <source>
        <strain evidence="2">KW</strain>
    </source>
</reference>
<evidence type="ECO:0000256" key="1">
    <source>
        <dbReference type="SAM" id="MobiDB-lite"/>
    </source>
</evidence>
<organism evidence="2 3">
    <name type="scientific">Chelydra serpentina</name>
    <name type="common">Snapping turtle</name>
    <name type="synonym">Testudo serpentina</name>
    <dbReference type="NCBI Taxonomy" id="8475"/>
    <lineage>
        <taxon>Eukaryota</taxon>
        <taxon>Metazoa</taxon>
        <taxon>Chordata</taxon>
        <taxon>Craniata</taxon>
        <taxon>Vertebrata</taxon>
        <taxon>Euteleostomi</taxon>
        <taxon>Archelosauria</taxon>
        <taxon>Testudinata</taxon>
        <taxon>Testudines</taxon>
        <taxon>Cryptodira</taxon>
        <taxon>Durocryptodira</taxon>
        <taxon>Americhelydia</taxon>
        <taxon>Chelydroidea</taxon>
        <taxon>Chelydridae</taxon>
        <taxon>Chelydra</taxon>
    </lineage>
</organism>
<comment type="caution">
    <text evidence="2">The sequence shown here is derived from an EMBL/GenBank/DDBJ whole genome shotgun (WGS) entry which is preliminary data.</text>
</comment>
<name>A0A8T1S5E9_CHESE</name>
<dbReference type="Proteomes" id="UP000765507">
    <property type="component" value="Unassembled WGS sequence"/>
</dbReference>
<feature type="region of interest" description="Disordered" evidence="1">
    <location>
        <begin position="175"/>
        <end position="228"/>
    </location>
</feature>
<sequence length="228" mass="24673">PLHTGCSLWLSSIAVAFTSHKLLTMLKKFLFTSTLLALVLAFPREIPDMVTSYSDDTTASPTDFTTSYIVETTSQTNDFARFYTEDATAETVDFTTSYTEETTAEPKDITTFYTEDSTLEATEDPVTSLSGEYKTGSAKPTSFVTGEEFKESSTSGSGDLWSEYFESSTLTNEVYSTGTANESRSISTELYTPDGTSEPSTSLNGESVTEGAQGSSNPQDNVGSEDQP</sequence>
<evidence type="ECO:0000313" key="2">
    <source>
        <dbReference type="EMBL" id="KAG6924048.1"/>
    </source>
</evidence>
<protein>
    <submittedName>
        <fullName evidence="2">Uncharacterized protein</fullName>
    </submittedName>
</protein>
<accession>A0A8T1S5E9</accession>
<feature type="non-terminal residue" evidence="2">
    <location>
        <position position="1"/>
    </location>
</feature>